<feature type="compositionally biased region" description="Basic and acidic residues" evidence="1">
    <location>
        <begin position="251"/>
        <end position="272"/>
    </location>
</feature>
<feature type="compositionally biased region" description="Polar residues" evidence="1">
    <location>
        <begin position="212"/>
        <end position="221"/>
    </location>
</feature>
<evidence type="ECO:0000313" key="3">
    <source>
        <dbReference type="Proteomes" id="UP001372338"/>
    </source>
</evidence>
<name>A0AAN9EQL6_CROPI</name>
<reference evidence="2 3" key="1">
    <citation type="submission" date="2024-01" db="EMBL/GenBank/DDBJ databases">
        <title>The genomes of 5 underutilized Papilionoideae crops provide insights into root nodulation and disease resistanc.</title>
        <authorList>
            <person name="Yuan L."/>
        </authorList>
    </citation>
    <scope>NUCLEOTIDE SEQUENCE [LARGE SCALE GENOMIC DNA]</scope>
    <source>
        <strain evidence="2">ZHUSHIDOU_FW_LH</strain>
        <tissue evidence="2">Leaf</tissue>
    </source>
</reference>
<feature type="region of interest" description="Disordered" evidence="1">
    <location>
        <begin position="82"/>
        <end position="103"/>
    </location>
</feature>
<evidence type="ECO:0000313" key="2">
    <source>
        <dbReference type="EMBL" id="KAK7260686.1"/>
    </source>
</evidence>
<proteinExistence type="predicted"/>
<feature type="compositionally biased region" description="Basic and acidic residues" evidence="1">
    <location>
        <begin position="281"/>
        <end position="309"/>
    </location>
</feature>
<feature type="region of interest" description="Disordered" evidence="1">
    <location>
        <begin position="155"/>
        <end position="315"/>
    </location>
</feature>
<organism evidence="2 3">
    <name type="scientific">Crotalaria pallida</name>
    <name type="common">Smooth rattlebox</name>
    <name type="synonym">Crotalaria striata</name>
    <dbReference type="NCBI Taxonomy" id="3830"/>
    <lineage>
        <taxon>Eukaryota</taxon>
        <taxon>Viridiplantae</taxon>
        <taxon>Streptophyta</taxon>
        <taxon>Embryophyta</taxon>
        <taxon>Tracheophyta</taxon>
        <taxon>Spermatophyta</taxon>
        <taxon>Magnoliopsida</taxon>
        <taxon>eudicotyledons</taxon>
        <taxon>Gunneridae</taxon>
        <taxon>Pentapetalae</taxon>
        <taxon>rosids</taxon>
        <taxon>fabids</taxon>
        <taxon>Fabales</taxon>
        <taxon>Fabaceae</taxon>
        <taxon>Papilionoideae</taxon>
        <taxon>50 kb inversion clade</taxon>
        <taxon>genistoids sensu lato</taxon>
        <taxon>core genistoids</taxon>
        <taxon>Crotalarieae</taxon>
        <taxon>Crotalaria</taxon>
    </lineage>
</organism>
<keyword evidence="3" id="KW-1185">Reference proteome</keyword>
<evidence type="ECO:0000256" key="1">
    <source>
        <dbReference type="SAM" id="MobiDB-lite"/>
    </source>
</evidence>
<accession>A0AAN9EQL6</accession>
<sequence>MNGEAHNSSLSRDFIDAIRSTAPEDKYSLVEQFDGIRNQRETAESIKLGCGLNQHLQCFEDTAKAEDKHKEDKTTHIMITSTRTEEDKNSAESSSPDKIVKQPPCQISENEGIQSKDFEIGSHVREIINNINIEEYDHDIGNELKVSTLACAEEPNIKVHEQESSRDNSDKPMHGKTEDSSTPNVAENRDEETTSKASLKNGYDDSDKFESPSFNQATDGASTEEVEIEGDTPKDISESASKETPAIPIDGIEKEEYLVGRNGGRENAEKTSEMGLAMAVENRKIDPEKHDGDEKDSLKKSEPEGKLGDHVILIP</sequence>
<feature type="compositionally biased region" description="Basic and acidic residues" evidence="1">
    <location>
        <begin position="155"/>
        <end position="179"/>
    </location>
</feature>
<dbReference type="EMBL" id="JAYWIO010000005">
    <property type="protein sequence ID" value="KAK7260686.1"/>
    <property type="molecule type" value="Genomic_DNA"/>
</dbReference>
<feature type="compositionally biased region" description="Basic and acidic residues" evidence="1">
    <location>
        <begin position="231"/>
        <end position="241"/>
    </location>
</feature>
<dbReference type="AlphaFoldDB" id="A0AAN9EQL6"/>
<comment type="caution">
    <text evidence="2">The sequence shown here is derived from an EMBL/GenBank/DDBJ whole genome shotgun (WGS) entry which is preliminary data.</text>
</comment>
<protein>
    <submittedName>
        <fullName evidence="2">Uncharacterized protein</fullName>
    </submittedName>
</protein>
<gene>
    <name evidence="2" type="ORF">RIF29_26940</name>
</gene>
<dbReference type="Proteomes" id="UP001372338">
    <property type="component" value="Unassembled WGS sequence"/>
</dbReference>